<sequence length="374" mass="42370">MQRFSRPAELMSKASSLTPKQRYEADLEHTDFQRDPAQVEAVDALQRIYDELCANRTTSHGLFGRKKKRTPVTGLYVWGGVGRGKTYLMDCFYEALPFEDKSRLHFHRFMAKVHEARKTYANQSDPLVKIADDWASDRVLCFDEFFVSDIADAMILSRLTEALFERGVTLVATSNVDPDDLYKGGLKRENFLPAIERLKTNCQILHLADGTDFRLDHIQEASTYQTPAGPAADDALGKSFDKLAAGRVVHAGNVEILGRKIATRYRAENAVWFEFDALCRSARSANDYIEIAREFPVVMISDVPVLVDRDENAARRFINAIDEFYDRRVNVFLAADGGPDDLYAGTELAFEFERTSSRLHEMSTPDYISAPHRS</sequence>
<proteinExistence type="predicted"/>
<dbReference type="SUPFAM" id="SSF52540">
    <property type="entry name" value="P-loop containing nucleoside triphosphate hydrolases"/>
    <property type="match status" value="1"/>
</dbReference>
<name>A0A423Q0L5_9GAMM</name>
<dbReference type="FunCoup" id="A0A423Q0L5">
    <property type="interactions" value="412"/>
</dbReference>
<evidence type="ECO:0000313" key="5">
    <source>
        <dbReference type="Proteomes" id="UP000285310"/>
    </source>
</evidence>
<dbReference type="GO" id="GO:0051301">
    <property type="term" value="P:cell division"/>
    <property type="evidence" value="ECO:0007669"/>
    <property type="project" value="TreeGrafter"/>
</dbReference>
<dbReference type="InterPro" id="IPR005654">
    <property type="entry name" value="ATPase_AFG1-like"/>
</dbReference>
<evidence type="ECO:0000256" key="1">
    <source>
        <dbReference type="ARBA" id="ARBA00022741"/>
    </source>
</evidence>
<gene>
    <name evidence="4" type="ORF">SAJA_02305</name>
</gene>
<keyword evidence="5" id="KW-1185">Reference proteome</keyword>
<dbReference type="PANTHER" id="PTHR12169">
    <property type="entry name" value="ATPASE N2B"/>
    <property type="match status" value="1"/>
</dbReference>
<dbReference type="InterPro" id="IPR027417">
    <property type="entry name" value="P-loop_NTPase"/>
</dbReference>
<dbReference type="Gene3D" id="3.40.50.300">
    <property type="entry name" value="P-loop containing nucleotide triphosphate hydrolases"/>
    <property type="match status" value="1"/>
</dbReference>
<comment type="caution">
    <text evidence="4">The sequence shown here is derived from an EMBL/GenBank/DDBJ whole genome shotgun (WGS) entry which is preliminary data.</text>
</comment>
<dbReference type="EMBL" id="AYKG01000004">
    <property type="protein sequence ID" value="ROO31787.1"/>
    <property type="molecule type" value="Genomic_DNA"/>
</dbReference>
<dbReference type="GO" id="GO:0032153">
    <property type="term" value="C:cell division site"/>
    <property type="evidence" value="ECO:0007669"/>
    <property type="project" value="TreeGrafter"/>
</dbReference>
<dbReference type="InParanoid" id="A0A423Q0L5"/>
<protein>
    <recommendedName>
        <fullName evidence="6">Cell division protein ZapE</fullName>
    </recommendedName>
</protein>
<evidence type="ECO:0000313" key="4">
    <source>
        <dbReference type="EMBL" id="ROO31787.1"/>
    </source>
</evidence>
<accession>A0A423Q0L5</accession>
<dbReference type="GO" id="GO:0016887">
    <property type="term" value="F:ATP hydrolysis activity"/>
    <property type="evidence" value="ECO:0007669"/>
    <property type="project" value="InterPro"/>
</dbReference>
<dbReference type="NCBIfam" id="NF040713">
    <property type="entry name" value="ZapE"/>
    <property type="match status" value="1"/>
</dbReference>
<evidence type="ECO:0008006" key="6">
    <source>
        <dbReference type="Google" id="ProtNLM"/>
    </source>
</evidence>
<dbReference type="GO" id="GO:0005737">
    <property type="term" value="C:cytoplasm"/>
    <property type="evidence" value="ECO:0007669"/>
    <property type="project" value="TreeGrafter"/>
</dbReference>
<dbReference type="Pfam" id="PF03969">
    <property type="entry name" value="AFG1_ATPase"/>
    <property type="match status" value="1"/>
</dbReference>
<dbReference type="PANTHER" id="PTHR12169:SF6">
    <property type="entry name" value="AFG1-LIKE ATPASE"/>
    <property type="match status" value="1"/>
</dbReference>
<dbReference type="AlphaFoldDB" id="A0A423Q0L5"/>
<keyword evidence="2" id="KW-0067">ATP-binding</keyword>
<keyword evidence="1" id="KW-0547">Nucleotide-binding</keyword>
<evidence type="ECO:0000256" key="3">
    <source>
        <dbReference type="SAM" id="MobiDB-lite"/>
    </source>
</evidence>
<dbReference type="Proteomes" id="UP000285310">
    <property type="component" value="Unassembled WGS sequence"/>
</dbReference>
<organism evidence="4 5">
    <name type="scientific">Salinisphaera japonica YTM-1</name>
    <dbReference type="NCBI Taxonomy" id="1209778"/>
    <lineage>
        <taxon>Bacteria</taxon>
        <taxon>Pseudomonadati</taxon>
        <taxon>Pseudomonadota</taxon>
        <taxon>Gammaproteobacteria</taxon>
        <taxon>Salinisphaerales</taxon>
        <taxon>Salinisphaeraceae</taxon>
        <taxon>Salinisphaera</taxon>
    </lineage>
</organism>
<evidence type="ECO:0000256" key="2">
    <source>
        <dbReference type="ARBA" id="ARBA00022840"/>
    </source>
</evidence>
<dbReference type="GO" id="GO:0005524">
    <property type="term" value="F:ATP binding"/>
    <property type="evidence" value="ECO:0007669"/>
    <property type="project" value="UniProtKB-KW"/>
</dbReference>
<reference evidence="4 5" key="1">
    <citation type="submission" date="2013-10" db="EMBL/GenBank/DDBJ databases">
        <title>Salinisphaera japonica YTM-1 Genome Sequencing.</title>
        <authorList>
            <person name="Lai Q."/>
            <person name="Li C."/>
            <person name="Shao Z."/>
        </authorList>
    </citation>
    <scope>NUCLEOTIDE SEQUENCE [LARGE SCALE GENOMIC DNA]</scope>
    <source>
        <strain evidence="4 5">YTM-1</strain>
    </source>
</reference>
<feature type="region of interest" description="Disordered" evidence="3">
    <location>
        <begin position="1"/>
        <end position="20"/>
    </location>
</feature>